<feature type="transmembrane region" description="Helical" evidence="7">
    <location>
        <begin position="254"/>
        <end position="273"/>
    </location>
</feature>
<feature type="transmembrane region" description="Helical" evidence="7">
    <location>
        <begin position="154"/>
        <end position="177"/>
    </location>
</feature>
<accession>A0A9W7DXF9</accession>
<keyword evidence="4 7" id="KW-1133">Transmembrane helix</keyword>
<dbReference type="AlphaFoldDB" id="A0A9W7DXF9"/>
<dbReference type="Proteomes" id="UP001165122">
    <property type="component" value="Unassembled WGS sequence"/>
</dbReference>
<feature type="transmembrane region" description="Helical" evidence="7">
    <location>
        <begin position="372"/>
        <end position="394"/>
    </location>
</feature>
<feature type="transmembrane region" description="Helical" evidence="7">
    <location>
        <begin position="198"/>
        <end position="216"/>
    </location>
</feature>
<name>A0A9W7DXF9_9STRA</name>
<comment type="subcellular location">
    <subcellularLocation>
        <location evidence="1">Membrane</location>
        <topology evidence="1">Multi-pass membrane protein</topology>
    </subcellularLocation>
</comment>
<sequence>MHIRLVLVLLGLPIASAFSTPSSSLTQPRKVPAPPALRSTSSSSDDPPSPSRSRSKFLPSLPAFAKPSDPITVEFLTIAFPAFLQLTAEPLASLVDTIYLGRLSPSSIAGAGISITLWYSLSKIYNDPLLRSSISLVSSSKSDPKKLSTSVSTALYLAAIVGLLQFIVYLLFTPFLLTQMGLTPLSSMYPSASSYITLRSYGSLSATLWLVSNGVYRGLGDTRTPLKWSLIFSMLNIILDPFFMFTCKMGAKGAALGTVVSQYIALVPLLYGLTKKVDIVGLNDKAARSEIIQSLKLYLSSGASILLRTVAKVSCYAYCSRLLAGRGVIESAGYNLTFQLGFAVTQVCEGVGIAVQTMLASDLTNKKRVKKIVNLGLTIGGFVAGSLSLFTYLNRNSVIKSLTTDVAVRAAVQAVFPIVLITQVFKGLAYPSNGIIMGGLDWNYSNLNMWCANFVCFAIVSPMGLGKNNLGGVWMGLAAFMGVQVLGSLARVKSGRGVWRVLKDD</sequence>
<gene>
    <name evidence="9" type="ORF">TrLO_g2574</name>
</gene>
<protein>
    <recommendedName>
        <fullName evidence="11">Multidrug and toxic compound extrusion protein</fullName>
    </recommendedName>
</protein>
<proteinExistence type="inferred from homology"/>
<evidence type="ECO:0008006" key="11">
    <source>
        <dbReference type="Google" id="ProtNLM"/>
    </source>
</evidence>
<feature type="compositionally biased region" description="Low complexity" evidence="6">
    <location>
        <begin position="36"/>
        <end position="46"/>
    </location>
</feature>
<organism evidence="9 10">
    <name type="scientific">Triparma laevis f. longispina</name>
    <dbReference type="NCBI Taxonomy" id="1714387"/>
    <lineage>
        <taxon>Eukaryota</taxon>
        <taxon>Sar</taxon>
        <taxon>Stramenopiles</taxon>
        <taxon>Ochrophyta</taxon>
        <taxon>Bolidophyceae</taxon>
        <taxon>Parmales</taxon>
        <taxon>Triparmaceae</taxon>
        <taxon>Triparma</taxon>
    </lineage>
</organism>
<evidence type="ECO:0000313" key="9">
    <source>
        <dbReference type="EMBL" id="GMH57695.1"/>
    </source>
</evidence>
<dbReference type="InterPro" id="IPR044644">
    <property type="entry name" value="DinF-like"/>
</dbReference>
<comment type="caution">
    <text evidence="9">The sequence shown here is derived from an EMBL/GenBank/DDBJ whole genome shotgun (WGS) entry which is preliminary data.</text>
</comment>
<dbReference type="Pfam" id="PF01554">
    <property type="entry name" value="MatE"/>
    <property type="match status" value="2"/>
</dbReference>
<feature type="transmembrane region" description="Helical" evidence="7">
    <location>
        <begin position="406"/>
        <end position="425"/>
    </location>
</feature>
<evidence type="ECO:0000256" key="8">
    <source>
        <dbReference type="SAM" id="SignalP"/>
    </source>
</evidence>
<feature type="transmembrane region" description="Helical" evidence="7">
    <location>
        <begin position="228"/>
        <end position="247"/>
    </location>
</feature>
<feature type="transmembrane region" description="Helical" evidence="7">
    <location>
        <begin position="471"/>
        <end position="490"/>
    </location>
</feature>
<evidence type="ECO:0000256" key="3">
    <source>
        <dbReference type="ARBA" id="ARBA00022692"/>
    </source>
</evidence>
<dbReference type="InterPro" id="IPR002528">
    <property type="entry name" value="MATE_fam"/>
</dbReference>
<dbReference type="GO" id="GO:0015297">
    <property type="term" value="F:antiporter activity"/>
    <property type="evidence" value="ECO:0007669"/>
    <property type="project" value="InterPro"/>
</dbReference>
<evidence type="ECO:0000256" key="4">
    <source>
        <dbReference type="ARBA" id="ARBA00022989"/>
    </source>
</evidence>
<evidence type="ECO:0000256" key="7">
    <source>
        <dbReference type="SAM" id="Phobius"/>
    </source>
</evidence>
<evidence type="ECO:0000256" key="6">
    <source>
        <dbReference type="SAM" id="MobiDB-lite"/>
    </source>
</evidence>
<dbReference type="PANTHER" id="PTHR42893">
    <property type="entry name" value="PROTEIN DETOXIFICATION 44, CHLOROPLASTIC-RELATED"/>
    <property type="match status" value="1"/>
</dbReference>
<evidence type="ECO:0000256" key="1">
    <source>
        <dbReference type="ARBA" id="ARBA00004141"/>
    </source>
</evidence>
<dbReference type="PANTHER" id="PTHR42893:SF46">
    <property type="entry name" value="PROTEIN DETOXIFICATION 44, CHLOROPLASTIC"/>
    <property type="match status" value="1"/>
</dbReference>
<dbReference type="NCBIfam" id="TIGR00797">
    <property type="entry name" value="matE"/>
    <property type="match status" value="1"/>
</dbReference>
<feature type="signal peptide" evidence="8">
    <location>
        <begin position="1"/>
        <end position="17"/>
    </location>
</feature>
<dbReference type="EMBL" id="BRXW01000471">
    <property type="protein sequence ID" value="GMH57695.1"/>
    <property type="molecule type" value="Genomic_DNA"/>
</dbReference>
<feature type="transmembrane region" description="Helical" evidence="7">
    <location>
        <begin position="446"/>
        <end position="465"/>
    </location>
</feature>
<dbReference type="GO" id="GO:0042910">
    <property type="term" value="F:xenobiotic transmembrane transporter activity"/>
    <property type="evidence" value="ECO:0007669"/>
    <property type="project" value="InterPro"/>
</dbReference>
<dbReference type="OrthoDB" id="2126698at2759"/>
<keyword evidence="10" id="KW-1185">Reference proteome</keyword>
<dbReference type="GO" id="GO:0016020">
    <property type="term" value="C:membrane"/>
    <property type="evidence" value="ECO:0007669"/>
    <property type="project" value="UniProtKB-SubCell"/>
</dbReference>
<keyword evidence="3 7" id="KW-0812">Transmembrane</keyword>
<evidence type="ECO:0000256" key="5">
    <source>
        <dbReference type="ARBA" id="ARBA00023136"/>
    </source>
</evidence>
<feature type="region of interest" description="Disordered" evidence="6">
    <location>
        <begin position="20"/>
        <end position="58"/>
    </location>
</feature>
<keyword evidence="5 7" id="KW-0472">Membrane</keyword>
<reference evidence="10" key="1">
    <citation type="journal article" date="2023" name="Commun. Biol.">
        <title>Genome analysis of Parmales, the sister group of diatoms, reveals the evolutionary specialization of diatoms from phago-mixotrophs to photoautotrophs.</title>
        <authorList>
            <person name="Ban H."/>
            <person name="Sato S."/>
            <person name="Yoshikawa S."/>
            <person name="Yamada K."/>
            <person name="Nakamura Y."/>
            <person name="Ichinomiya M."/>
            <person name="Sato N."/>
            <person name="Blanc-Mathieu R."/>
            <person name="Endo H."/>
            <person name="Kuwata A."/>
            <person name="Ogata H."/>
        </authorList>
    </citation>
    <scope>NUCLEOTIDE SEQUENCE [LARGE SCALE GENOMIC DNA]</scope>
    <source>
        <strain evidence="10">NIES 3700</strain>
    </source>
</reference>
<feature type="chain" id="PRO_5040754808" description="Multidrug and toxic compound extrusion protein" evidence="8">
    <location>
        <begin position="18"/>
        <end position="505"/>
    </location>
</feature>
<keyword evidence="8" id="KW-0732">Signal</keyword>
<evidence type="ECO:0000313" key="10">
    <source>
        <dbReference type="Proteomes" id="UP001165122"/>
    </source>
</evidence>
<comment type="similarity">
    <text evidence="2">Belongs to the multi antimicrobial extrusion (MATE) (TC 2.A.66.1) family.</text>
</comment>
<evidence type="ECO:0000256" key="2">
    <source>
        <dbReference type="ARBA" id="ARBA00010199"/>
    </source>
</evidence>